<dbReference type="EMBL" id="BGPR01000335">
    <property type="protein sequence ID" value="GBM13897.1"/>
    <property type="molecule type" value="Genomic_DNA"/>
</dbReference>
<comment type="caution">
    <text evidence="1">The sequence shown here is derived from an EMBL/GenBank/DDBJ whole genome shotgun (WGS) entry which is preliminary data.</text>
</comment>
<gene>
    <name evidence="1" type="ORF">AVEN_44143_1</name>
</gene>
<keyword evidence="2" id="KW-1185">Reference proteome</keyword>
<organism evidence="1 2">
    <name type="scientific">Araneus ventricosus</name>
    <name type="common">Orbweaver spider</name>
    <name type="synonym">Epeira ventricosa</name>
    <dbReference type="NCBI Taxonomy" id="182803"/>
    <lineage>
        <taxon>Eukaryota</taxon>
        <taxon>Metazoa</taxon>
        <taxon>Ecdysozoa</taxon>
        <taxon>Arthropoda</taxon>
        <taxon>Chelicerata</taxon>
        <taxon>Arachnida</taxon>
        <taxon>Araneae</taxon>
        <taxon>Araneomorphae</taxon>
        <taxon>Entelegynae</taxon>
        <taxon>Araneoidea</taxon>
        <taxon>Araneidae</taxon>
        <taxon>Araneus</taxon>
    </lineage>
</organism>
<accession>A0A4Y2DCP0</accession>
<name>A0A4Y2DCP0_ARAVE</name>
<reference evidence="1 2" key="1">
    <citation type="journal article" date="2019" name="Sci. Rep.">
        <title>Orb-weaving spider Araneus ventricosus genome elucidates the spidroin gene catalogue.</title>
        <authorList>
            <person name="Kono N."/>
            <person name="Nakamura H."/>
            <person name="Ohtoshi R."/>
            <person name="Moran D.A.P."/>
            <person name="Shinohara A."/>
            <person name="Yoshida Y."/>
            <person name="Fujiwara M."/>
            <person name="Mori M."/>
            <person name="Tomita M."/>
            <person name="Arakawa K."/>
        </authorList>
    </citation>
    <scope>NUCLEOTIDE SEQUENCE [LARGE SCALE GENOMIC DNA]</scope>
</reference>
<evidence type="ECO:0000313" key="2">
    <source>
        <dbReference type="Proteomes" id="UP000499080"/>
    </source>
</evidence>
<dbReference type="Proteomes" id="UP000499080">
    <property type="component" value="Unassembled WGS sequence"/>
</dbReference>
<dbReference type="AlphaFoldDB" id="A0A4Y2DCP0"/>
<proteinExistence type="predicted"/>
<sequence>MILSADVLSTSLACDCMILGADVLSTSLACGDMILGADVLSTSSPRLIPPTTEKNKFQTLKRPTYVADLRWNRVANLETFDPEADASHRCLEVPSSLSRT</sequence>
<protein>
    <submittedName>
        <fullName evidence="1">Uncharacterized protein</fullName>
    </submittedName>
</protein>
<evidence type="ECO:0000313" key="1">
    <source>
        <dbReference type="EMBL" id="GBM13897.1"/>
    </source>
</evidence>